<organism evidence="2 3">
    <name type="scientific">Brevundimonas vesicularis</name>
    <name type="common">Pseudomonas vesicularis</name>
    <dbReference type="NCBI Taxonomy" id="41276"/>
    <lineage>
        <taxon>Bacteria</taxon>
        <taxon>Pseudomonadati</taxon>
        <taxon>Pseudomonadota</taxon>
        <taxon>Alphaproteobacteria</taxon>
        <taxon>Caulobacterales</taxon>
        <taxon>Caulobacteraceae</taxon>
        <taxon>Brevundimonas</taxon>
    </lineage>
</organism>
<dbReference type="Pfam" id="PF01584">
    <property type="entry name" value="CheW"/>
    <property type="match status" value="1"/>
</dbReference>
<dbReference type="PANTHER" id="PTHR22617">
    <property type="entry name" value="CHEMOTAXIS SENSOR HISTIDINE KINASE-RELATED"/>
    <property type="match status" value="1"/>
</dbReference>
<accession>A0A2X1D774</accession>
<gene>
    <name evidence="2" type="primary">cheW_2</name>
    <name evidence="2" type="ORF">NCTC11166_02041</name>
</gene>
<sequence length="150" mass="15804">MPNRTVGKRELVGFRVGDQAFCIDITSVLEIRGWTATTPLPGAPAYMKGVVNLRGTVLPIIDLAVRLGLPTTEPSARHAIVVVRCGERTVGLLVEGVSDIMQLDEAARQDPPNMGDGHVAGVVSGVFAVDSALISLLDLDALLPPVREAA</sequence>
<dbReference type="AlphaFoldDB" id="A0A2X1D774"/>
<dbReference type="Gene3D" id="2.30.30.40">
    <property type="entry name" value="SH3 Domains"/>
    <property type="match status" value="1"/>
</dbReference>
<dbReference type="PANTHER" id="PTHR22617:SF23">
    <property type="entry name" value="CHEMOTAXIS PROTEIN CHEW"/>
    <property type="match status" value="1"/>
</dbReference>
<dbReference type="Proteomes" id="UP000251186">
    <property type="component" value="Unassembled WGS sequence"/>
</dbReference>
<protein>
    <submittedName>
        <fullName evidence="2">Chemotaxis protein CheW</fullName>
    </submittedName>
</protein>
<dbReference type="InterPro" id="IPR036061">
    <property type="entry name" value="CheW-like_dom_sf"/>
</dbReference>
<dbReference type="GO" id="GO:0007165">
    <property type="term" value="P:signal transduction"/>
    <property type="evidence" value="ECO:0007669"/>
    <property type="project" value="InterPro"/>
</dbReference>
<dbReference type="SUPFAM" id="SSF50341">
    <property type="entry name" value="CheW-like"/>
    <property type="match status" value="1"/>
</dbReference>
<dbReference type="GO" id="GO:0006935">
    <property type="term" value="P:chemotaxis"/>
    <property type="evidence" value="ECO:0007669"/>
    <property type="project" value="InterPro"/>
</dbReference>
<dbReference type="PROSITE" id="PS50851">
    <property type="entry name" value="CHEW"/>
    <property type="match status" value="1"/>
</dbReference>
<evidence type="ECO:0000313" key="2">
    <source>
        <dbReference type="EMBL" id="SPU54656.1"/>
    </source>
</evidence>
<feature type="domain" description="CheW-like" evidence="1">
    <location>
        <begin position="8"/>
        <end position="148"/>
    </location>
</feature>
<dbReference type="GO" id="GO:0005829">
    <property type="term" value="C:cytosol"/>
    <property type="evidence" value="ECO:0007669"/>
    <property type="project" value="TreeGrafter"/>
</dbReference>
<dbReference type="InterPro" id="IPR039315">
    <property type="entry name" value="CheW"/>
</dbReference>
<dbReference type="EMBL" id="UAQP01000014">
    <property type="protein sequence ID" value="SPU54656.1"/>
    <property type="molecule type" value="Genomic_DNA"/>
</dbReference>
<name>A0A2X1D774_BREVE</name>
<dbReference type="RefSeq" id="WP_112862804.1">
    <property type="nucleotide sequence ID" value="NZ_UAQP01000014.1"/>
</dbReference>
<dbReference type="InterPro" id="IPR002545">
    <property type="entry name" value="CheW-lke_dom"/>
</dbReference>
<evidence type="ECO:0000313" key="3">
    <source>
        <dbReference type="Proteomes" id="UP000251186"/>
    </source>
</evidence>
<dbReference type="Gene3D" id="2.40.50.180">
    <property type="entry name" value="CheA-289, Domain 4"/>
    <property type="match status" value="1"/>
</dbReference>
<evidence type="ECO:0000259" key="1">
    <source>
        <dbReference type="PROSITE" id="PS50851"/>
    </source>
</evidence>
<dbReference type="SMART" id="SM00260">
    <property type="entry name" value="CheW"/>
    <property type="match status" value="1"/>
</dbReference>
<reference evidence="2 3" key="1">
    <citation type="submission" date="2018-06" db="EMBL/GenBank/DDBJ databases">
        <authorList>
            <consortium name="Pathogen Informatics"/>
            <person name="Doyle S."/>
        </authorList>
    </citation>
    <scope>NUCLEOTIDE SEQUENCE [LARGE SCALE GENOMIC DNA]</scope>
    <source>
        <strain evidence="2 3">NCTC11166</strain>
    </source>
</reference>
<proteinExistence type="predicted"/>